<dbReference type="RefSeq" id="WP_275682052.1">
    <property type="nucleotide sequence ID" value="NZ_JAJLJH010000002.1"/>
</dbReference>
<dbReference type="Pfam" id="PF13510">
    <property type="entry name" value="Fer2_4"/>
    <property type="match status" value="1"/>
</dbReference>
<dbReference type="Gene3D" id="3.10.20.440">
    <property type="entry name" value="2Fe-2S iron-sulphur cluster binding domain, sarcosine oxidase, alpha subunit, N-terminal domain"/>
    <property type="match status" value="1"/>
</dbReference>
<evidence type="ECO:0000256" key="1">
    <source>
        <dbReference type="ARBA" id="ARBA00023002"/>
    </source>
</evidence>
<name>A0A9X1YJH9_9BURK</name>
<dbReference type="GO" id="GO:0016491">
    <property type="term" value="F:oxidoreductase activity"/>
    <property type="evidence" value="ECO:0007669"/>
    <property type="project" value="UniProtKB-KW"/>
</dbReference>
<dbReference type="Proteomes" id="UP001139353">
    <property type="component" value="Unassembled WGS sequence"/>
</dbReference>
<proteinExistence type="predicted"/>
<protein>
    <submittedName>
        <fullName evidence="3">(2Fe-2S)-binding protein</fullName>
    </submittedName>
</protein>
<dbReference type="EMBL" id="JAJLJH010000002">
    <property type="protein sequence ID" value="MCK9686020.1"/>
    <property type="molecule type" value="Genomic_DNA"/>
</dbReference>
<dbReference type="AlphaFoldDB" id="A0A9X1YJH9"/>
<feature type="domain" description="2Fe-2S ferredoxin-type" evidence="2">
    <location>
        <begin position="1"/>
        <end position="79"/>
    </location>
</feature>
<evidence type="ECO:0000313" key="4">
    <source>
        <dbReference type="Proteomes" id="UP001139353"/>
    </source>
</evidence>
<organism evidence="3 4">
    <name type="scientific">Scleromatobacter humisilvae</name>
    <dbReference type="NCBI Taxonomy" id="2897159"/>
    <lineage>
        <taxon>Bacteria</taxon>
        <taxon>Pseudomonadati</taxon>
        <taxon>Pseudomonadota</taxon>
        <taxon>Betaproteobacteria</taxon>
        <taxon>Burkholderiales</taxon>
        <taxon>Sphaerotilaceae</taxon>
        <taxon>Scleromatobacter</taxon>
    </lineage>
</organism>
<comment type="caution">
    <text evidence="3">The sequence shown here is derived from an EMBL/GenBank/DDBJ whole genome shotgun (WGS) entry which is preliminary data.</text>
</comment>
<keyword evidence="1" id="KW-0560">Oxidoreductase</keyword>
<gene>
    <name evidence="3" type="ORF">LPC04_09905</name>
</gene>
<dbReference type="InterPro" id="IPR036010">
    <property type="entry name" value="2Fe-2S_ferredoxin-like_sf"/>
</dbReference>
<accession>A0A9X1YJH9</accession>
<evidence type="ECO:0000259" key="2">
    <source>
        <dbReference type="PROSITE" id="PS51085"/>
    </source>
</evidence>
<dbReference type="InterPro" id="IPR001041">
    <property type="entry name" value="2Fe-2S_ferredoxin-type"/>
</dbReference>
<dbReference type="SUPFAM" id="SSF54292">
    <property type="entry name" value="2Fe-2S ferredoxin-like"/>
    <property type="match status" value="1"/>
</dbReference>
<evidence type="ECO:0000313" key="3">
    <source>
        <dbReference type="EMBL" id="MCK9686020.1"/>
    </source>
</evidence>
<dbReference type="PROSITE" id="PS51085">
    <property type="entry name" value="2FE2S_FER_2"/>
    <property type="match status" value="1"/>
</dbReference>
<keyword evidence="4" id="KW-1185">Reference proteome</keyword>
<dbReference type="GO" id="GO:0051536">
    <property type="term" value="F:iron-sulfur cluster binding"/>
    <property type="evidence" value="ECO:0007669"/>
    <property type="project" value="InterPro"/>
</dbReference>
<dbReference type="InterPro" id="IPR042204">
    <property type="entry name" value="2Fe-2S-bd_N"/>
</dbReference>
<reference evidence="3" key="1">
    <citation type="submission" date="2021-11" db="EMBL/GenBank/DDBJ databases">
        <title>BS-T2-15 a new species belonging to the Comamonadaceae family isolated from the soil of a French oak forest.</title>
        <authorList>
            <person name="Mieszkin S."/>
            <person name="Alain K."/>
        </authorList>
    </citation>
    <scope>NUCLEOTIDE SEQUENCE</scope>
    <source>
        <strain evidence="3">BS-T2-15</strain>
    </source>
</reference>
<sequence>MKVRVDGRTVDVPAGTLVAAAVEIGAPGHGGRVSPGGARRQPLCGMGVCGECRVNVDGRAHRLGCQTLCVAGMEIRTDA</sequence>